<keyword evidence="2" id="KW-1185">Reference proteome</keyword>
<organism evidence="1 2">
    <name type="scientific">Gracilibacillus pellucidus</name>
    <dbReference type="NCBI Taxonomy" id="3095368"/>
    <lineage>
        <taxon>Bacteria</taxon>
        <taxon>Bacillati</taxon>
        <taxon>Bacillota</taxon>
        <taxon>Bacilli</taxon>
        <taxon>Bacillales</taxon>
        <taxon>Bacillaceae</taxon>
        <taxon>Gracilibacillus</taxon>
    </lineage>
</organism>
<name>A0ACC6M4L3_9BACI</name>
<dbReference type="Proteomes" id="UP001277972">
    <property type="component" value="Unassembled WGS sequence"/>
</dbReference>
<reference evidence="1" key="1">
    <citation type="submission" date="2023-11" db="EMBL/GenBank/DDBJ databases">
        <title>Gracilibacillus pellucida a moderately halophilic bacterium isolated from saline soil in Xinjiang province.</title>
        <authorList>
            <person name="Zhang Z."/>
            <person name="Tan F."/>
            <person name="Wang Y."/>
            <person name="Xia M."/>
        </authorList>
    </citation>
    <scope>NUCLEOTIDE SEQUENCE</scope>
    <source>
        <strain evidence="1">S3-1-1</strain>
    </source>
</reference>
<proteinExistence type="predicted"/>
<comment type="caution">
    <text evidence="1">The sequence shown here is derived from an EMBL/GenBank/DDBJ whole genome shotgun (WGS) entry which is preliminary data.</text>
</comment>
<sequence>MGKTTFVIFVLAGILLSFILFVYIQSWRGFYNKEGNHFRENLYQYRKTLYVLFITSLFILWAMEVVTIDDWQRLAVLAVIIIFIDIFVFSTPTIKSIWKTEFQSYDPLKTYIRENTYMEERQQNKLNYFSQLLQITPLIKADIDQKQLSFPYALDLFLSYYANTFGLRVHLYEAKQKENELNAEPMDEFFKTIQVIKQTHTLDWESMPDNLTMDDSPNAEEKIVETLWNGDIVALDREEKHGKGMAHLCPIFAAENHLFILFIEETNQRVYEMDALFLSNLACLFCFLEEENFVKD</sequence>
<dbReference type="EMBL" id="JAWZSR010000004">
    <property type="protein sequence ID" value="MDX8045914.1"/>
    <property type="molecule type" value="Genomic_DNA"/>
</dbReference>
<accession>A0ACC6M4L3</accession>
<evidence type="ECO:0000313" key="1">
    <source>
        <dbReference type="EMBL" id="MDX8045914.1"/>
    </source>
</evidence>
<evidence type="ECO:0000313" key="2">
    <source>
        <dbReference type="Proteomes" id="UP001277972"/>
    </source>
</evidence>
<protein>
    <submittedName>
        <fullName evidence="1">Type II toxin-antitoxin system SpoIISA family toxin</fullName>
    </submittedName>
</protein>
<gene>
    <name evidence="1" type="ORF">SH601_07900</name>
</gene>